<dbReference type="AlphaFoldDB" id="A0A4E0QXW0"/>
<comment type="caution">
    <text evidence="1">The sequence shown here is derived from an EMBL/GenBank/DDBJ whole genome shotgun (WGS) entry which is preliminary data.</text>
</comment>
<organism evidence="1 2">
    <name type="scientific">Fasciola hepatica</name>
    <name type="common">Liver fluke</name>
    <dbReference type="NCBI Taxonomy" id="6192"/>
    <lineage>
        <taxon>Eukaryota</taxon>
        <taxon>Metazoa</taxon>
        <taxon>Spiralia</taxon>
        <taxon>Lophotrochozoa</taxon>
        <taxon>Platyhelminthes</taxon>
        <taxon>Trematoda</taxon>
        <taxon>Digenea</taxon>
        <taxon>Plagiorchiida</taxon>
        <taxon>Echinostomata</taxon>
        <taxon>Echinostomatoidea</taxon>
        <taxon>Fasciolidae</taxon>
        <taxon>Fasciola</taxon>
    </lineage>
</organism>
<keyword evidence="2" id="KW-1185">Reference proteome</keyword>
<accession>A0A4E0QXW0</accession>
<dbReference type="Proteomes" id="UP000230066">
    <property type="component" value="Unassembled WGS sequence"/>
</dbReference>
<protein>
    <submittedName>
        <fullName evidence="1">Uncharacterized protein</fullName>
    </submittedName>
</protein>
<evidence type="ECO:0000313" key="1">
    <source>
        <dbReference type="EMBL" id="THD18031.1"/>
    </source>
</evidence>
<dbReference type="EMBL" id="JXXN02017307">
    <property type="protein sequence ID" value="THD18031.1"/>
    <property type="molecule type" value="Genomic_DNA"/>
</dbReference>
<proteinExistence type="predicted"/>
<reference evidence="1" key="1">
    <citation type="submission" date="2019-03" db="EMBL/GenBank/DDBJ databases">
        <title>Improved annotation for the trematode Fasciola hepatica.</title>
        <authorList>
            <person name="Choi Y.-J."/>
            <person name="Martin J."/>
            <person name="Mitreva M."/>
        </authorList>
    </citation>
    <scope>NUCLEOTIDE SEQUENCE [LARGE SCALE GENOMIC DNA]</scope>
</reference>
<name>A0A4E0QXW0_FASHE</name>
<gene>
    <name evidence="1" type="ORF">D915_011103</name>
</gene>
<sequence length="107" mass="12824">MLRCDVFFSQIEHALITFHRKPTRGIFRDRDWRECLALLTVLYPSFCCLVLPRKDIAYVLTFTVSYPISTSRHQRIFRPYTWVNFARLLMLLFCVKVARRSLKVYST</sequence>
<evidence type="ECO:0000313" key="2">
    <source>
        <dbReference type="Proteomes" id="UP000230066"/>
    </source>
</evidence>